<name>A0A3B1BS50_9ZZZZ</name>
<dbReference type="InterPro" id="IPR006300">
    <property type="entry name" value="FlgB"/>
</dbReference>
<evidence type="ECO:0000256" key="1">
    <source>
        <dbReference type="ARBA" id="ARBA00004117"/>
    </source>
</evidence>
<dbReference type="NCBIfam" id="TIGR01396">
    <property type="entry name" value="FlgB"/>
    <property type="match status" value="1"/>
</dbReference>
<sequence length="138" mass="15028">MSLIGDILYTNKIGKLANKALDIHAQKTLIVTGNIANAQTPGYKAVEMKPFEAELKNAFRSNMKMTKTNANHINGASSSLKTYEPQLTTSNAPGRIDGNNVDLEKEVVAMKESSIMYQAIIVAKSKRGKLISSAMEIK</sequence>
<dbReference type="PIRSF" id="PIRSF002889">
    <property type="entry name" value="Rod_FlgB"/>
    <property type="match status" value="1"/>
</dbReference>
<gene>
    <name evidence="4" type="ORF">MNBD_NITROSPINAE01-1182</name>
</gene>
<dbReference type="GO" id="GO:0030694">
    <property type="term" value="C:bacterial-type flagellum basal body, rod"/>
    <property type="evidence" value="ECO:0007669"/>
    <property type="project" value="InterPro"/>
</dbReference>
<keyword evidence="3" id="KW-0975">Bacterial flagellum</keyword>
<accession>A0A3B1BS50</accession>
<evidence type="ECO:0000313" key="4">
    <source>
        <dbReference type="EMBL" id="VAX20749.1"/>
    </source>
</evidence>
<protein>
    <recommendedName>
        <fullName evidence="5">Flagellar basal-body rod protein FlgB</fullName>
    </recommendedName>
</protein>
<dbReference type="GO" id="GO:0071973">
    <property type="term" value="P:bacterial-type flagellum-dependent cell motility"/>
    <property type="evidence" value="ECO:0007669"/>
    <property type="project" value="InterPro"/>
</dbReference>
<comment type="subcellular location">
    <subcellularLocation>
        <location evidence="1">Bacterial flagellum basal body</location>
    </subcellularLocation>
</comment>
<evidence type="ECO:0008006" key="5">
    <source>
        <dbReference type="Google" id="ProtNLM"/>
    </source>
</evidence>
<comment type="similarity">
    <text evidence="2">Belongs to the flagella basal body rod proteins family.</text>
</comment>
<organism evidence="4">
    <name type="scientific">hydrothermal vent metagenome</name>
    <dbReference type="NCBI Taxonomy" id="652676"/>
    <lineage>
        <taxon>unclassified sequences</taxon>
        <taxon>metagenomes</taxon>
        <taxon>ecological metagenomes</taxon>
    </lineage>
</organism>
<dbReference type="EMBL" id="UOGC01000110">
    <property type="protein sequence ID" value="VAX20749.1"/>
    <property type="molecule type" value="Genomic_DNA"/>
</dbReference>
<dbReference type="AlphaFoldDB" id="A0A3B1BS50"/>
<evidence type="ECO:0000256" key="2">
    <source>
        <dbReference type="ARBA" id="ARBA00009677"/>
    </source>
</evidence>
<proteinExistence type="inferred from homology"/>
<reference evidence="4" key="1">
    <citation type="submission" date="2018-06" db="EMBL/GenBank/DDBJ databases">
        <authorList>
            <person name="Zhirakovskaya E."/>
        </authorList>
    </citation>
    <scope>NUCLEOTIDE SEQUENCE</scope>
</reference>
<evidence type="ECO:0000256" key="3">
    <source>
        <dbReference type="ARBA" id="ARBA00023143"/>
    </source>
</evidence>